<proteinExistence type="predicted"/>
<evidence type="ECO:0000313" key="1">
    <source>
        <dbReference type="EMBL" id="KAI5649710.1"/>
    </source>
</evidence>
<dbReference type="Proteomes" id="UP001060085">
    <property type="component" value="Linkage Group LG08"/>
</dbReference>
<reference evidence="2" key="1">
    <citation type="journal article" date="2023" name="Nat. Plants">
        <title>Single-cell RNA sequencing provides a high-resolution roadmap for understanding the multicellular compartmentation of specialized metabolism.</title>
        <authorList>
            <person name="Sun S."/>
            <person name="Shen X."/>
            <person name="Li Y."/>
            <person name="Li Y."/>
            <person name="Wang S."/>
            <person name="Li R."/>
            <person name="Zhang H."/>
            <person name="Shen G."/>
            <person name="Guo B."/>
            <person name="Wei J."/>
            <person name="Xu J."/>
            <person name="St-Pierre B."/>
            <person name="Chen S."/>
            <person name="Sun C."/>
        </authorList>
    </citation>
    <scope>NUCLEOTIDE SEQUENCE [LARGE SCALE GENOMIC DNA]</scope>
</reference>
<name>A0ACB9ZQJ9_CATRO</name>
<comment type="caution">
    <text evidence="1">The sequence shown here is derived from an EMBL/GenBank/DDBJ whole genome shotgun (WGS) entry which is preliminary data.</text>
</comment>
<dbReference type="EMBL" id="CM044708">
    <property type="protein sequence ID" value="KAI5649710.1"/>
    <property type="molecule type" value="Genomic_DNA"/>
</dbReference>
<accession>A0ACB9ZQJ9</accession>
<gene>
    <name evidence="1" type="ORF">M9H77_35715</name>
</gene>
<organism evidence="1 2">
    <name type="scientific">Catharanthus roseus</name>
    <name type="common">Madagascar periwinkle</name>
    <name type="synonym">Vinca rosea</name>
    <dbReference type="NCBI Taxonomy" id="4058"/>
    <lineage>
        <taxon>Eukaryota</taxon>
        <taxon>Viridiplantae</taxon>
        <taxon>Streptophyta</taxon>
        <taxon>Embryophyta</taxon>
        <taxon>Tracheophyta</taxon>
        <taxon>Spermatophyta</taxon>
        <taxon>Magnoliopsida</taxon>
        <taxon>eudicotyledons</taxon>
        <taxon>Gunneridae</taxon>
        <taxon>Pentapetalae</taxon>
        <taxon>asterids</taxon>
        <taxon>lamiids</taxon>
        <taxon>Gentianales</taxon>
        <taxon>Apocynaceae</taxon>
        <taxon>Rauvolfioideae</taxon>
        <taxon>Vinceae</taxon>
        <taxon>Catharanthinae</taxon>
        <taxon>Catharanthus</taxon>
    </lineage>
</organism>
<keyword evidence="2" id="KW-1185">Reference proteome</keyword>
<sequence length="200" mass="22996">MDSEIRDPASLLDQISTRPISKVKEMRQIAKGELSPGSDSSFGSQSSFDFGSGSHGKADCHELLGIGVVADFVFGEEHQWHEVRRRMIFYLEHTMNMYLSLFRSVERVYELIRRTQWRDGHAPPEHWLDIPDSLYVIENAFNLYHIASTLVTGHLAEQQYFIKFIITCAKTKFIFLLSYATTNVRWMPIVLFTDAMGISL</sequence>
<evidence type="ECO:0000313" key="2">
    <source>
        <dbReference type="Proteomes" id="UP001060085"/>
    </source>
</evidence>
<protein>
    <submittedName>
        <fullName evidence="1">Uncharacterized protein</fullName>
    </submittedName>
</protein>